<organism evidence="9">
    <name type="scientific">Caldilineaceae bacterium SB0662_bin_9</name>
    <dbReference type="NCBI Taxonomy" id="2605258"/>
    <lineage>
        <taxon>Bacteria</taxon>
        <taxon>Bacillati</taxon>
        <taxon>Chloroflexota</taxon>
        <taxon>Caldilineae</taxon>
        <taxon>Caldilineales</taxon>
        <taxon>Caldilineaceae</taxon>
    </lineage>
</organism>
<dbReference type="InterPro" id="IPR058240">
    <property type="entry name" value="rSAM_sf"/>
</dbReference>
<dbReference type="InterPro" id="IPR007197">
    <property type="entry name" value="rSAM"/>
</dbReference>
<dbReference type="PANTHER" id="PTHR43409">
    <property type="entry name" value="ANAEROBIC MAGNESIUM-PROTOPORPHYRIN IX MONOMETHYL ESTER CYCLASE-RELATED"/>
    <property type="match status" value="1"/>
</dbReference>
<dbReference type="GO" id="GO:0031419">
    <property type="term" value="F:cobalamin binding"/>
    <property type="evidence" value="ECO:0007669"/>
    <property type="project" value="InterPro"/>
</dbReference>
<evidence type="ECO:0000256" key="5">
    <source>
        <dbReference type="ARBA" id="ARBA00022723"/>
    </source>
</evidence>
<dbReference type="InterPro" id="IPR006638">
    <property type="entry name" value="Elp3/MiaA/NifB-like_rSAM"/>
</dbReference>
<dbReference type="Pfam" id="PF02310">
    <property type="entry name" value="B12-binding"/>
    <property type="match status" value="1"/>
</dbReference>
<dbReference type="SFLD" id="SFLDG01082">
    <property type="entry name" value="B12-binding_domain_containing"/>
    <property type="match status" value="1"/>
</dbReference>
<dbReference type="AlphaFoldDB" id="A0A6B1DQU9"/>
<dbReference type="EMBL" id="VXPY01000013">
    <property type="protein sequence ID" value="MYD89175.1"/>
    <property type="molecule type" value="Genomic_DNA"/>
</dbReference>
<comment type="cofactor">
    <cofactor evidence="1">
        <name>[4Fe-4S] cluster</name>
        <dbReference type="ChEBI" id="CHEBI:49883"/>
    </cofactor>
</comment>
<dbReference type="SUPFAM" id="SSF102114">
    <property type="entry name" value="Radical SAM enzymes"/>
    <property type="match status" value="1"/>
</dbReference>
<dbReference type="PANTHER" id="PTHR43409:SF7">
    <property type="entry name" value="BLL1977 PROTEIN"/>
    <property type="match status" value="1"/>
</dbReference>
<dbReference type="InterPro" id="IPR006158">
    <property type="entry name" value="Cobalamin-bd"/>
</dbReference>
<keyword evidence="4" id="KW-0949">S-adenosyl-L-methionine</keyword>
<protein>
    <submittedName>
        <fullName evidence="9">Radical SAM protein</fullName>
    </submittedName>
</protein>
<dbReference type="Gene3D" id="3.80.30.20">
    <property type="entry name" value="tm_1862 like domain"/>
    <property type="match status" value="1"/>
</dbReference>
<dbReference type="InterPro" id="IPR023404">
    <property type="entry name" value="rSAM_horseshoe"/>
</dbReference>
<name>A0A6B1DQU9_9CHLR</name>
<dbReference type="SFLD" id="SFLDS00029">
    <property type="entry name" value="Radical_SAM"/>
    <property type="match status" value="1"/>
</dbReference>
<accession>A0A6B1DQU9</accession>
<evidence type="ECO:0000256" key="4">
    <source>
        <dbReference type="ARBA" id="ARBA00022691"/>
    </source>
</evidence>
<sequence>MDILYIHPAKQEVDAEYGKYRASPFYPIIPVGVIGMANLLRSQGWSLQGLNLPLERMLDTGFRLERWLQEVEPPSLVMIDLHWYEHCFGAVDVARHVRRLLPDAKIVAGGLTATYFAEEILATHPEFDFIIRGDAEVPLATLVDQVCGDAVFDPVRVPNLTWREGGRVRNSTEFYTADAPMLDSLDFVNLDWLANGQSYGALQYTGGGRIDAHRTERKGHWLTIGRGCAFNCIYCGGSKDAHTELAARSGYVMRDPVNVVDDVEQLAASGYKQVSLSLDPATFPARWWRTFFGELQTRGIRIGIYNEFFQLPSQEFIRLLGETADPEHTEVAISPLSGNEEVRNLNGKHYSNERFLRMLGNLEQYQIPIFVYFSLNLPGETVLTFRETIRLARAVGKAYPARLLRMLNPCHTIDPMSPMSRLPGNFKIHVEYNSFKDYYEYCRTTGWEPRKVVRGERRGFSMDGRPAETVEQMARIWDGFAQTQRFQCFPVARVW</sequence>
<comment type="caution">
    <text evidence="9">The sequence shown here is derived from an EMBL/GenBank/DDBJ whole genome shotgun (WGS) entry which is preliminary data.</text>
</comment>
<proteinExistence type="predicted"/>
<dbReference type="Gene3D" id="3.40.50.280">
    <property type="entry name" value="Cobalamin-binding domain"/>
    <property type="match status" value="1"/>
</dbReference>
<keyword evidence="7" id="KW-0411">Iron-sulfur</keyword>
<dbReference type="Pfam" id="PF04055">
    <property type="entry name" value="Radical_SAM"/>
    <property type="match status" value="1"/>
</dbReference>
<evidence type="ECO:0000256" key="3">
    <source>
        <dbReference type="ARBA" id="ARBA00022679"/>
    </source>
</evidence>
<dbReference type="InterPro" id="IPR051198">
    <property type="entry name" value="BchE-like"/>
</dbReference>
<evidence type="ECO:0000256" key="2">
    <source>
        <dbReference type="ARBA" id="ARBA00022603"/>
    </source>
</evidence>
<gene>
    <name evidence="9" type="ORF">F4Y08_02380</name>
</gene>
<dbReference type="GO" id="GO:0046872">
    <property type="term" value="F:metal ion binding"/>
    <property type="evidence" value="ECO:0007669"/>
    <property type="project" value="UniProtKB-KW"/>
</dbReference>
<dbReference type="SFLD" id="SFLDG01123">
    <property type="entry name" value="methyltransferase_(Class_B)"/>
    <property type="match status" value="1"/>
</dbReference>
<keyword evidence="2" id="KW-0489">Methyltransferase</keyword>
<evidence type="ECO:0000313" key="9">
    <source>
        <dbReference type="EMBL" id="MYD89175.1"/>
    </source>
</evidence>
<dbReference type="SMART" id="SM00729">
    <property type="entry name" value="Elp3"/>
    <property type="match status" value="1"/>
</dbReference>
<feature type="domain" description="B12-binding" evidence="8">
    <location>
        <begin position="16"/>
        <end position="153"/>
    </location>
</feature>
<evidence type="ECO:0000256" key="7">
    <source>
        <dbReference type="ARBA" id="ARBA00023014"/>
    </source>
</evidence>
<evidence type="ECO:0000259" key="8">
    <source>
        <dbReference type="PROSITE" id="PS51332"/>
    </source>
</evidence>
<dbReference type="GO" id="GO:0051539">
    <property type="term" value="F:4 iron, 4 sulfur cluster binding"/>
    <property type="evidence" value="ECO:0007669"/>
    <property type="project" value="UniProtKB-KW"/>
</dbReference>
<reference evidence="9" key="1">
    <citation type="submission" date="2019-09" db="EMBL/GenBank/DDBJ databases">
        <title>Characterisation of the sponge microbiome using genome-centric metagenomics.</title>
        <authorList>
            <person name="Engelberts J.P."/>
            <person name="Robbins S.J."/>
            <person name="De Goeij J.M."/>
            <person name="Aranda M."/>
            <person name="Bell S.C."/>
            <person name="Webster N.S."/>
        </authorList>
    </citation>
    <scope>NUCLEOTIDE SEQUENCE</scope>
    <source>
        <strain evidence="9">SB0662_bin_9</strain>
    </source>
</reference>
<keyword evidence="6" id="KW-0408">Iron</keyword>
<keyword evidence="5" id="KW-0479">Metal-binding</keyword>
<evidence type="ECO:0000256" key="1">
    <source>
        <dbReference type="ARBA" id="ARBA00001966"/>
    </source>
</evidence>
<dbReference type="InterPro" id="IPR034466">
    <property type="entry name" value="Methyltransferase_Class_B"/>
</dbReference>
<keyword evidence="3" id="KW-0808">Transferase</keyword>
<dbReference type="GO" id="GO:0003824">
    <property type="term" value="F:catalytic activity"/>
    <property type="evidence" value="ECO:0007669"/>
    <property type="project" value="InterPro"/>
</dbReference>
<dbReference type="PROSITE" id="PS51332">
    <property type="entry name" value="B12_BINDING"/>
    <property type="match status" value="1"/>
</dbReference>
<evidence type="ECO:0000256" key="6">
    <source>
        <dbReference type="ARBA" id="ARBA00023004"/>
    </source>
</evidence>